<evidence type="ECO:0000313" key="1">
    <source>
        <dbReference type="EMBL" id="QJA78714.1"/>
    </source>
</evidence>
<proteinExistence type="predicted"/>
<dbReference type="AlphaFoldDB" id="A0A6M3L2E0"/>
<accession>A0A6M3L2E0</accession>
<protein>
    <submittedName>
        <fullName evidence="2">Uncharacterized protein</fullName>
    </submittedName>
</protein>
<dbReference type="EMBL" id="MT142779">
    <property type="protein sequence ID" value="QJA88450.1"/>
    <property type="molecule type" value="Genomic_DNA"/>
</dbReference>
<evidence type="ECO:0000313" key="2">
    <source>
        <dbReference type="EMBL" id="QJA88450.1"/>
    </source>
</evidence>
<sequence>MDLIIEKEWKYIPRFRGNETEKEQVTCILQQLTPIQRERCIETEYGSDGRGHTTTNLAMVVRFGVKEIKHLSVNGSAVKTGDDLCNAIGAEELYAELASQILSKAAVKGDEVKNS</sequence>
<reference evidence="2" key="1">
    <citation type="submission" date="2020-03" db="EMBL/GenBank/DDBJ databases">
        <title>The deep terrestrial virosphere.</title>
        <authorList>
            <person name="Holmfeldt K."/>
            <person name="Nilsson E."/>
            <person name="Simone D."/>
            <person name="Lopez-Fernandez M."/>
            <person name="Wu X."/>
            <person name="de Brujin I."/>
            <person name="Lundin D."/>
            <person name="Andersson A."/>
            <person name="Bertilsson S."/>
            <person name="Dopson M."/>
        </authorList>
    </citation>
    <scope>NUCLEOTIDE SEQUENCE</scope>
    <source>
        <strain evidence="1">MM415A01024</strain>
        <strain evidence="2">MM415B02762</strain>
    </source>
</reference>
<organism evidence="2">
    <name type="scientific">viral metagenome</name>
    <dbReference type="NCBI Taxonomy" id="1070528"/>
    <lineage>
        <taxon>unclassified sequences</taxon>
        <taxon>metagenomes</taxon>
        <taxon>organismal metagenomes</taxon>
    </lineage>
</organism>
<dbReference type="EMBL" id="MT142350">
    <property type="protein sequence ID" value="QJA78714.1"/>
    <property type="molecule type" value="Genomic_DNA"/>
</dbReference>
<gene>
    <name evidence="1" type="ORF">MM415A01024_0008</name>
    <name evidence="2" type="ORF">MM415B02762_0004</name>
</gene>
<name>A0A6M3L2E0_9ZZZZ</name>